<gene>
    <name evidence="4" type="ORF">KP79_PYT15606</name>
</gene>
<dbReference type="Gene3D" id="3.20.20.370">
    <property type="entry name" value="Glycoside hydrolase/deacetylase"/>
    <property type="match status" value="1"/>
</dbReference>
<comment type="caution">
    <text evidence="4">The sequence shown here is derived from an EMBL/GenBank/DDBJ whole genome shotgun (WGS) entry which is preliminary data.</text>
</comment>
<evidence type="ECO:0000313" key="5">
    <source>
        <dbReference type="Proteomes" id="UP000242188"/>
    </source>
</evidence>
<name>A0A210QFM2_MIZYE</name>
<feature type="signal peptide" evidence="2">
    <location>
        <begin position="1"/>
        <end position="29"/>
    </location>
</feature>
<feature type="compositionally biased region" description="Basic and acidic residues" evidence="1">
    <location>
        <begin position="657"/>
        <end position="684"/>
    </location>
</feature>
<dbReference type="Pfam" id="PF01522">
    <property type="entry name" value="Polysacc_deac_1"/>
    <property type="match status" value="1"/>
</dbReference>
<sequence>MKETSKMDFVSFLLFVLCFITLFINSVHSSCSTCLTSGQCRPPDCFCCRGELGLDMRSSEIPQIVFFTFDDALTDKAAEFYNRLFNNSRLNPNGCPISMTMFISHTDTQYNHVTEFHRRGMEIAAHSVTHSHMNQQNFFTEAKNQKQNLAKYGKLPESDIVGWRSPFLEPVGDLQPEQLKQLGYMYDATLTFSKRKLNDTAPTPFTLDFGWPYDCKVKPCPRGRHQGFWEVPVVSLLDYLHRYDCVYVDGCMNIPPNEELAFKFLMDNFNSYYQREKIPFGINMHPSWFYTTSRLNAMDRFIAELVSRPDVFIVSVKKTLDWLKNPTPLSRINSFQPWQCKSSAERFKAPVMNQQFSSMPERSFVPPPPSLFQSFSSRQDFQPRQSQNEVRTSTQQLMEQQRKELRRQNTLARKLAVERQAYNSANEQWTERVRSPHLPGTPLIQTKDIQGPPKIPSTLKPKDDSEILSNAFGQVFWRQKPRENIATNQELPSRRHSKKWGRKNIQSTRQRGPINKAPRFEFHYKIPTDSTRKVQVQQKSNKTIQPSQLDRQLGIRNTVNRHRFNRPSFNNEVRNEVNIGKIGEKPAAVSENKHQPVPKPTSMSIYERMEQQILYEQRLKKQQEQFKLENKRRKSENLNIDKAQQRKLEQQMKLELERKRQNEKEMKNRERDNRNRQEYLQRQRDNRRRRLIELRKKRKNRQPLQRQFSNSGSRIAVSPRRTGESSPRKSGSRASSSGGSETPSRASGRNVVENPIESQWSKLIDLLMG</sequence>
<keyword evidence="5" id="KW-1185">Reference proteome</keyword>
<feature type="compositionally biased region" description="Polar residues" evidence="1">
    <location>
        <begin position="702"/>
        <end position="713"/>
    </location>
</feature>
<dbReference type="PANTHER" id="PTHR45985:SF8">
    <property type="entry name" value="CHITIN DEACETYLASE-LIKE 9, ISOFORM A"/>
    <property type="match status" value="1"/>
</dbReference>
<evidence type="ECO:0000256" key="1">
    <source>
        <dbReference type="SAM" id="MobiDB-lite"/>
    </source>
</evidence>
<dbReference type="SUPFAM" id="SSF88713">
    <property type="entry name" value="Glycoside hydrolase/deacetylase"/>
    <property type="match status" value="1"/>
</dbReference>
<dbReference type="GO" id="GO:0005975">
    <property type="term" value="P:carbohydrate metabolic process"/>
    <property type="evidence" value="ECO:0007669"/>
    <property type="project" value="InterPro"/>
</dbReference>
<dbReference type="InterPro" id="IPR002509">
    <property type="entry name" value="NODB_dom"/>
</dbReference>
<feature type="domain" description="NodB homology" evidence="3">
    <location>
        <begin position="63"/>
        <end position="184"/>
    </location>
</feature>
<protein>
    <submittedName>
        <fullName evidence="4">Reticulocyte-binding protein 2-like a</fullName>
    </submittedName>
</protein>
<dbReference type="EMBL" id="NEDP02003864">
    <property type="protein sequence ID" value="OWF47544.1"/>
    <property type="molecule type" value="Genomic_DNA"/>
</dbReference>
<organism evidence="4 5">
    <name type="scientific">Mizuhopecten yessoensis</name>
    <name type="common">Japanese scallop</name>
    <name type="synonym">Patinopecten yessoensis</name>
    <dbReference type="NCBI Taxonomy" id="6573"/>
    <lineage>
        <taxon>Eukaryota</taxon>
        <taxon>Metazoa</taxon>
        <taxon>Spiralia</taxon>
        <taxon>Lophotrochozoa</taxon>
        <taxon>Mollusca</taxon>
        <taxon>Bivalvia</taxon>
        <taxon>Autobranchia</taxon>
        <taxon>Pteriomorphia</taxon>
        <taxon>Pectinida</taxon>
        <taxon>Pectinoidea</taxon>
        <taxon>Pectinidae</taxon>
        <taxon>Mizuhopecten</taxon>
    </lineage>
</organism>
<evidence type="ECO:0000256" key="2">
    <source>
        <dbReference type="SAM" id="SignalP"/>
    </source>
</evidence>
<dbReference type="OrthoDB" id="504708at2759"/>
<feature type="region of interest" description="Disordered" evidence="1">
    <location>
        <begin position="626"/>
        <end position="645"/>
    </location>
</feature>
<dbReference type="InterPro" id="IPR011330">
    <property type="entry name" value="Glyco_hydro/deAcase_b/a-brl"/>
</dbReference>
<feature type="compositionally biased region" description="Low complexity" evidence="1">
    <location>
        <begin position="728"/>
        <end position="747"/>
    </location>
</feature>
<dbReference type="Proteomes" id="UP000242188">
    <property type="component" value="Unassembled WGS sequence"/>
</dbReference>
<dbReference type="InterPro" id="IPR052740">
    <property type="entry name" value="CE4"/>
</dbReference>
<evidence type="ECO:0000259" key="3">
    <source>
        <dbReference type="Pfam" id="PF01522"/>
    </source>
</evidence>
<feature type="chain" id="PRO_5012600510" evidence="2">
    <location>
        <begin position="30"/>
        <end position="769"/>
    </location>
</feature>
<dbReference type="PANTHER" id="PTHR45985">
    <property type="match status" value="1"/>
</dbReference>
<accession>A0A210QFM2</accession>
<feature type="compositionally biased region" description="Basic residues" evidence="1">
    <location>
        <begin position="685"/>
        <end position="701"/>
    </location>
</feature>
<proteinExistence type="predicted"/>
<keyword evidence="2" id="KW-0732">Signal</keyword>
<reference evidence="4 5" key="1">
    <citation type="journal article" date="2017" name="Nat. Ecol. Evol.">
        <title>Scallop genome provides insights into evolution of bilaterian karyotype and development.</title>
        <authorList>
            <person name="Wang S."/>
            <person name="Zhang J."/>
            <person name="Jiao W."/>
            <person name="Li J."/>
            <person name="Xun X."/>
            <person name="Sun Y."/>
            <person name="Guo X."/>
            <person name="Huan P."/>
            <person name="Dong B."/>
            <person name="Zhang L."/>
            <person name="Hu X."/>
            <person name="Sun X."/>
            <person name="Wang J."/>
            <person name="Zhao C."/>
            <person name="Wang Y."/>
            <person name="Wang D."/>
            <person name="Huang X."/>
            <person name="Wang R."/>
            <person name="Lv J."/>
            <person name="Li Y."/>
            <person name="Zhang Z."/>
            <person name="Liu B."/>
            <person name="Lu W."/>
            <person name="Hui Y."/>
            <person name="Liang J."/>
            <person name="Zhou Z."/>
            <person name="Hou R."/>
            <person name="Li X."/>
            <person name="Liu Y."/>
            <person name="Li H."/>
            <person name="Ning X."/>
            <person name="Lin Y."/>
            <person name="Zhao L."/>
            <person name="Xing Q."/>
            <person name="Dou J."/>
            <person name="Li Y."/>
            <person name="Mao J."/>
            <person name="Guo H."/>
            <person name="Dou H."/>
            <person name="Li T."/>
            <person name="Mu C."/>
            <person name="Jiang W."/>
            <person name="Fu Q."/>
            <person name="Fu X."/>
            <person name="Miao Y."/>
            <person name="Liu J."/>
            <person name="Yu Q."/>
            <person name="Li R."/>
            <person name="Liao H."/>
            <person name="Li X."/>
            <person name="Kong Y."/>
            <person name="Jiang Z."/>
            <person name="Chourrout D."/>
            <person name="Li R."/>
            <person name="Bao Z."/>
        </authorList>
    </citation>
    <scope>NUCLEOTIDE SEQUENCE [LARGE SCALE GENOMIC DNA]</scope>
    <source>
        <strain evidence="4 5">PY_sf001</strain>
    </source>
</reference>
<evidence type="ECO:0000313" key="4">
    <source>
        <dbReference type="EMBL" id="OWF47544.1"/>
    </source>
</evidence>
<feature type="region of interest" description="Disordered" evidence="1">
    <location>
        <begin position="657"/>
        <end position="758"/>
    </location>
</feature>
<dbReference type="AlphaFoldDB" id="A0A210QFM2"/>
<feature type="region of interest" description="Disordered" evidence="1">
    <location>
        <begin position="483"/>
        <end position="511"/>
    </location>
</feature>
<dbReference type="GO" id="GO:0016810">
    <property type="term" value="F:hydrolase activity, acting on carbon-nitrogen (but not peptide) bonds"/>
    <property type="evidence" value="ECO:0007669"/>
    <property type="project" value="InterPro"/>
</dbReference>